<dbReference type="STRING" id="33528.ENSGAFP00000017969"/>
<feature type="region of interest" description="Disordered" evidence="11">
    <location>
        <begin position="1896"/>
        <end position="1934"/>
    </location>
</feature>
<dbReference type="PROSITE" id="PS50056">
    <property type="entry name" value="TYR_PHOSPHATASE_2"/>
    <property type="match status" value="1"/>
</dbReference>
<evidence type="ECO:0000256" key="6">
    <source>
        <dbReference type="ARBA" id="ARBA00023212"/>
    </source>
</evidence>
<dbReference type="CDD" id="cd23072">
    <property type="entry name" value="PDZ1_PTPN13-like"/>
    <property type="match status" value="1"/>
</dbReference>
<dbReference type="Pfam" id="PF16599">
    <property type="entry name" value="PTN13_u3"/>
    <property type="match status" value="1"/>
</dbReference>
<feature type="compositionally biased region" description="Basic and acidic residues" evidence="11">
    <location>
        <begin position="1311"/>
        <end position="1323"/>
    </location>
</feature>
<dbReference type="SUPFAM" id="SSF52799">
    <property type="entry name" value="(Phosphotyrosine protein) phosphatases II"/>
    <property type="match status" value="1"/>
</dbReference>
<dbReference type="SMART" id="SM00404">
    <property type="entry name" value="PTPc_motif"/>
    <property type="match status" value="1"/>
</dbReference>
<feature type="compositionally biased region" description="Low complexity" evidence="11">
    <location>
        <begin position="1912"/>
        <end position="1924"/>
    </location>
</feature>
<dbReference type="CDD" id="cd14473">
    <property type="entry name" value="FERM_B-lobe"/>
    <property type="match status" value="1"/>
</dbReference>
<feature type="region of interest" description="Disordered" evidence="11">
    <location>
        <begin position="2329"/>
        <end position="2367"/>
    </location>
</feature>
<dbReference type="GO" id="GO:0036312">
    <property type="term" value="F:phosphatidylinositol 3-kinase regulatory subunit binding"/>
    <property type="evidence" value="ECO:0007669"/>
    <property type="project" value="TreeGrafter"/>
</dbReference>
<dbReference type="FunFam" id="2.30.42.10:FF:000105">
    <property type="entry name" value="Tyrosine-protein phosphatase non-receptor type 13"/>
    <property type="match status" value="1"/>
</dbReference>
<dbReference type="Pfam" id="PF00373">
    <property type="entry name" value="FERM_M"/>
    <property type="match status" value="1"/>
</dbReference>
<dbReference type="InterPro" id="IPR052074">
    <property type="entry name" value="NonRcpt_TyrProt_Phosphatase"/>
</dbReference>
<dbReference type="SMART" id="SM00194">
    <property type="entry name" value="PTPc"/>
    <property type="match status" value="1"/>
</dbReference>
<organism evidence="17 18">
    <name type="scientific">Gambusia affinis</name>
    <name type="common">Western mosquitofish</name>
    <name type="synonym">Heterandria affinis</name>
    <dbReference type="NCBI Taxonomy" id="33528"/>
    <lineage>
        <taxon>Eukaryota</taxon>
        <taxon>Metazoa</taxon>
        <taxon>Chordata</taxon>
        <taxon>Craniata</taxon>
        <taxon>Vertebrata</taxon>
        <taxon>Euteleostomi</taxon>
        <taxon>Actinopterygii</taxon>
        <taxon>Neopterygii</taxon>
        <taxon>Teleostei</taxon>
        <taxon>Neoteleostei</taxon>
        <taxon>Acanthomorphata</taxon>
        <taxon>Ovalentaria</taxon>
        <taxon>Atherinomorphae</taxon>
        <taxon>Cyprinodontiformes</taxon>
        <taxon>Poeciliidae</taxon>
        <taxon>Poeciliinae</taxon>
        <taxon>Gambusia</taxon>
    </lineage>
</organism>
<dbReference type="GO" id="GO:0005856">
    <property type="term" value="C:cytoskeleton"/>
    <property type="evidence" value="ECO:0007669"/>
    <property type="project" value="UniProtKB-SubCell"/>
</dbReference>
<dbReference type="InterPro" id="IPR014352">
    <property type="entry name" value="FERM/acyl-CoA-bd_prot_sf"/>
</dbReference>
<dbReference type="InterPro" id="IPR003595">
    <property type="entry name" value="Tyr_Pase_cat"/>
</dbReference>
<feature type="active site" description="Phosphocysteine intermediate" evidence="8">
    <location>
        <position position="2641"/>
    </location>
</feature>
<dbReference type="EMBL" id="NHOQ01001156">
    <property type="protein sequence ID" value="PWA26662.1"/>
    <property type="molecule type" value="Genomic_DNA"/>
</dbReference>
<feature type="compositionally biased region" description="Polar residues" evidence="11">
    <location>
        <begin position="1095"/>
        <end position="1104"/>
    </location>
</feature>
<evidence type="ECO:0000256" key="5">
    <source>
        <dbReference type="ARBA" id="ARBA00022737"/>
    </source>
</evidence>
<evidence type="ECO:0000259" key="14">
    <source>
        <dbReference type="PROSITE" id="PS50057"/>
    </source>
</evidence>
<dbReference type="Proteomes" id="UP000250572">
    <property type="component" value="Unassembled WGS sequence"/>
</dbReference>
<dbReference type="SMART" id="SM00750">
    <property type="entry name" value="KIND"/>
    <property type="match status" value="1"/>
</dbReference>
<feature type="compositionally biased region" description="Basic and acidic residues" evidence="11">
    <location>
        <begin position="1442"/>
        <end position="1451"/>
    </location>
</feature>
<dbReference type="GO" id="GO:0005737">
    <property type="term" value="C:cytoplasm"/>
    <property type="evidence" value="ECO:0007669"/>
    <property type="project" value="TreeGrafter"/>
</dbReference>
<feature type="compositionally biased region" description="Polar residues" evidence="11">
    <location>
        <begin position="1345"/>
        <end position="1363"/>
    </location>
</feature>
<feature type="domain" description="PDZ" evidence="15">
    <location>
        <begin position="1638"/>
        <end position="1704"/>
    </location>
</feature>
<dbReference type="Gene3D" id="3.90.190.10">
    <property type="entry name" value="Protein tyrosine phosphatase superfamily"/>
    <property type="match status" value="1"/>
</dbReference>
<feature type="compositionally biased region" description="Pro residues" evidence="11">
    <location>
        <begin position="1925"/>
        <end position="1934"/>
    </location>
</feature>
<evidence type="ECO:0000256" key="3">
    <source>
        <dbReference type="ARBA" id="ARBA00009649"/>
    </source>
</evidence>
<feature type="compositionally biased region" description="Low complexity" evidence="11">
    <location>
        <begin position="1380"/>
        <end position="1390"/>
    </location>
</feature>
<dbReference type="SUPFAM" id="SSF47031">
    <property type="entry name" value="Second domain of FERM"/>
    <property type="match status" value="1"/>
</dbReference>
<dbReference type="PROSITE" id="PS50057">
    <property type="entry name" value="FERM_3"/>
    <property type="match status" value="1"/>
</dbReference>
<evidence type="ECO:0008006" key="19">
    <source>
        <dbReference type="Google" id="ProtNLM"/>
    </source>
</evidence>
<protein>
    <recommendedName>
        <fullName evidence="19">Tyrosine-protein phosphatase non-receptor type 13</fullName>
    </recommendedName>
</protein>
<evidence type="ECO:0000259" key="13">
    <source>
        <dbReference type="PROSITE" id="PS50056"/>
    </source>
</evidence>
<dbReference type="SUPFAM" id="SSF50729">
    <property type="entry name" value="PH domain-like"/>
    <property type="match status" value="1"/>
</dbReference>
<feature type="domain" description="PDZ" evidence="15">
    <location>
        <begin position="2056"/>
        <end position="2135"/>
    </location>
</feature>
<dbReference type="InterPro" id="IPR035963">
    <property type="entry name" value="FERM_2"/>
</dbReference>
<keyword evidence="7" id="KW-0539">Nucleus</keyword>
<gene>
    <name evidence="17" type="ORF">CCH79_00001009</name>
</gene>
<feature type="binding site" evidence="9">
    <location>
        <position position="2685"/>
    </location>
    <ligand>
        <name>substrate</name>
    </ligand>
</feature>
<dbReference type="InterPro" id="IPR036085">
    <property type="entry name" value="PAZ_dom_sf"/>
</dbReference>
<evidence type="ECO:0000256" key="7">
    <source>
        <dbReference type="ARBA" id="ARBA00023242"/>
    </source>
</evidence>
<feature type="domain" description="PDZ" evidence="15">
    <location>
        <begin position="1958"/>
        <end position="2038"/>
    </location>
</feature>
<feature type="non-terminal residue" evidence="17">
    <location>
        <position position="2726"/>
    </location>
</feature>
<dbReference type="InterPro" id="IPR019749">
    <property type="entry name" value="Band_41_domain"/>
</dbReference>
<dbReference type="PANTHER" id="PTHR46900">
    <property type="entry name" value="TYROSINE-PROTEIN PHOSPHATASE NON-RECEPTOR TYPE 13"/>
    <property type="match status" value="1"/>
</dbReference>
<dbReference type="PRINTS" id="PR00935">
    <property type="entry name" value="BAND41"/>
</dbReference>
<dbReference type="SMART" id="SM01196">
    <property type="entry name" value="FERM_C"/>
    <property type="match status" value="1"/>
</dbReference>
<dbReference type="Gene3D" id="3.10.20.90">
    <property type="entry name" value="Phosphatidylinositol 3-kinase Catalytic Subunit, Chain A, domain 1"/>
    <property type="match status" value="1"/>
</dbReference>
<feature type="region of interest" description="Disordered" evidence="11">
    <location>
        <begin position="1770"/>
        <end position="1809"/>
    </location>
</feature>
<sequence>MEAVPPDGRGCFNTQRDLGTKIQIVGKPERARGSAVVITVCFATCAGKMHVSLAEALQVRGGPLQEEEVWALLSQSAESIQELFNKDPAAMGFIISPWSLLLMPSGNVSFTDEYVTQEDLRAFTAPEVMEGNPLNSVSDIEKMHMYSLGMTLFWGADYQIPQSQPMKLGEHLNGLLLNMSDDITLSRMSLRTVLDICSEHIRNSTCDPPFSYIRKLVRLVLGSLSQLDGLLTDRESLPERSKEIRERLRGKGLPSGRSAAPRVLERYKARTQEQAALNRGLSRSMGSLPMLDLLKGEEGAAPHSSLSEYHTNSDSSAELYSKAPSLQHQLSYPYLHPLHPQMKGRPVELDRRSLPYQVTDRGPSQPRKTWASSVDLAYIDPEALRFGALEDARRGSSVLSTHSVGRRKSPLSVAKEVDYRYYEFGELKGRMPHHFSALSVGSGLPAAYDRIKERQRKLQALQQAVNDPVHTHQRYHSDYSSSSESPSVASSDPDYRLAKKPGEVTRYGSQLALAEQDALSLRSHNSQRHRQNEGPADESAEMLLQRQEEEVQRLQTQLANRLSRSNFYSADEPLVQPQASALDLQDPLSTSLSLRKNKNYHGPEFVKMASEPSVTLSVPSSIMQPKRNKVEEVQRKVGVVLLNGQKLELGCDLKAVCKDVFDMVVAHIGLVEHHLFGLAYLKETEFFFVEPDAKLTKVAPDGWKEHPKKRRTDMPFNLFLRIKFFHDDVNLIQHAMTKHQHYLQLRKDILEERMRCNTENALLLASLALQAEFGDYQPELHGKTYFRLEHYLPVSILDKVDQTTLREELPKLHSNYYGASESEAEFEFLKASQRLAEYGVHFHRVLPEKRSQSGVMLGIYSKGVLIFEVLNGNRTPALRFPWRETKKISFAKKKICLQNTSDEVKHLFQTDSNRTCQYLLQLCSDQHKFQLQSKARQNNQELQDLENCPLSSMQYSVDSQGGDVSARLARPVSLAQSLSTRSNPEHLKRISYSEVALNKTPAGSVLVHDELHLPGYNPLASTAFTNPRLMSRSHHNLAQMSESEQNPVLDLLRFSNTRLTQPQLNQATSNFQQHQRASSDTDSISHLQDKPLGSVLQNSPSWHLSQSKKESDSSSIEDNGQAYVVGVSMHSSSGAPSTPASANDSLKKKLNELPSLEREITTVNLKKDAKYGLGFQVVGGENSGRTNLGTIISSITPGGPADLNGLLKPGDRLISVNDINLDGYPHDETVNILQSTPDDVTLVVSQPKERLYQDKRKDINLLKFQVKCLIIYIPLRLTSLPSSLLWSDSSPFLPQPPKSYFNSPKLAQRPELEVDLSSEEHHGTVSPGLPLQGAGTPASASSPARQRSNLGSQDSRMSSSAKINQPPRDIIQQALERVKAASSSETATESRGPEPKVELNQLPPALPPKTRRVKLSVVPPVSEQSDRGDTDMDEETYSSSQEKVKAKKENITENLNGNAPGVNSLRPGDLFDVELSKIDSSLGINVTGGVNTTVRHGGIYVKALIPKGAAELDGRIQKGDRVLAVNGKSLEGATHHQAVDVLRDTGQVRTGAYMDNKLFGSHPDGFGRYVNHILCVQTVHLRLEKGLSPVNSNQAPFTPQPKTRISANNHTQTKDKEQPPEAKDKPEYSFVTQDNMFEVRLLKNTSGLGFSFSREEHPPDEPNGPSLVRVKKLFPGQPAAESGRINVGDVILRVNQTSLKGLSQHVCTNLFLCVCVCVIGIQIYQQHYFGNGFLSHIFLGAFEVISALRGTGQEVTLLLCRPEKGVLRDMDASDLTPKPSPRKVPVTITEPSLSLSRTASPPGTTQKTPVEEALARLNFKSPGRHNSYSDSTDGDEEVEKAFTSSTFENSLQHWDRSVYQTPGGNSELGRFDSSGQLDGTFHSAFYSPILSKTRLDLSNRSSSSPVEADMESSPLPVISSASAPSPDPLPPPTSLPLKFKVPSNGQDVEEVIPEAELMISLLKSEKGSLGFTLTKGNDQGCYIHDIVQDPAKADGRLRPGDRMIKVNNTDVSSMNHTEVVSLVRAAPPLVDLVVGRILEAPKFPVEAHLLPDICFRSSQEPLGLVLDGGRNSIYGVLFVKNVIPGSPASKEGSLKPLDLIHYINGAPTQDLTLSESTRLLELSLNDLCLKATRDGMPVSPEHKHVTFLDNIGSKLSSSMNGFLKRNGSRDTEDLAGLCPAEEAIIRLDLEKPPSGGLGLSLIGGERGIFVKSITPGGIAESSGQLQVGDRLLKVNDDLMTNISHTKAVTTIRKAKGLVHLIVSRPPDQNPNTYLAHLPINSDKCNGNTDLSEDSGVTTKLRILVEQKSTNIPTIPPIDYDNGHLEEKKDTELSEDTDCDGSSLPEDSPVSSRKAMWQEESVDSPRDENSYLQMSAVQPEDEDLTWGSDELPIEKISSQSTDDKSIITKEELTTLPLVRVVPGGQYTGTNLHSKVRVIRGLLDQKIPLQEFENLQNLQPLDDCLVGQTKENKKKNRYKNIIPFDTTRVVIGKDGGYINANFINMQVKNEHFKYIACQGPLPTTLGDFWQMVWEQNSNVIAMMTQEIEGGKVKCQRYWPDTPRTAEMVDDRLQITLVKDQHLDHFVIRLIEVKDVQTNETKLVTHLNYTGWPDHGTPSQPEHLLTFISYMRHIHRSGPIITHCSAGIGRSGALICIDVVLGLISKDADFDISDIVRNMRLQRHGMIQTEEQYIFCYQVALYVLRCLKAEENISGYCCSFSLHLCKLLI</sequence>
<feature type="domain" description="KIND" evidence="16">
    <location>
        <begin position="51"/>
        <end position="234"/>
    </location>
</feature>
<feature type="compositionally biased region" description="Low complexity" evidence="11">
    <location>
        <begin position="478"/>
        <end position="491"/>
    </location>
</feature>
<feature type="domain" description="PDZ" evidence="15">
    <location>
        <begin position="2186"/>
        <end position="2266"/>
    </location>
</feature>
<feature type="region of interest" description="Disordered" evidence="11">
    <location>
        <begin position="1311"/>
        <end position="1460"/>
    </location>
</feature>
<comment type="subcellular location">
    <subcellularLocation>
        <location evidence="2">Cytoplasm</location>
        <location evidence="2">Cytoskeleton</location>
    </subcellularLocation>
    <subcellularLocation>
        <location evidence="1">Nucleus</location>
    </subcellularLocation>
</comment>
<feature type="domain" description="Tyrosine specific protein phosphatases" evidence="13">
    <location>
        <begin position="2622"/>
        <end position="2691"/>
    </location>
</feature>
<dbReference type="InterPro" id="IPR019748">
    <property type="entry name" value="FERM_central"/>
</dbReference>
<evidence type="ECO:0000259" key="16">
    <source>
        <dbReference type="PROSITE" id="PS51377"/>
    </source>
</evidence>
<dbReference type="InterPro" id="IPR011019">
    <property type="entry name" value="KIND_dom"/>
</dbReference>
<dbReference type="CDD" id="cd17195">
    <property type="entry name" value="FERM_F1_PTPN13"/>
    <property type="match status" value="1"/>
</dbReference>
<dbReference type="InterPro" id="IPR018980">
    <property type="entry name" value="FERM_PH-like_C"/>
</dbReference>
<reference evidence="17 18" key="1">
    <citation type="journal article" date="2018" name="G3 (Bethesda)">
        <title>A High-Quality Reference Genome for the Invasive Mosquitofish Gambusia affinis Using a Chicago Library.</title>
        <authorList>
            <person name="Hoffberg S.L."/>
            <person name="Troendle N.J."/>
            <person name="Glenn T.C."/>
            <person name="Mahmud O."/>
            <person name="Louha S."/>
            <person name="Chalopin D."/>
            <person name="Bennetzen J.L."/>
            <person name="Mauricio R."/>
        </authorList>
    </citation>
    <scope>NUCLEOTIDE SEQUENCE [LARGE SCALE GENOMIC DNA]</scope>
    <source>
        <strain evidence="17">NE01/NJP1002.9</strain>
        <tissue evidence="17">Muscle</tissue>
    </source>
</reference>
<keyword evidence="6" id="KW-0206">Cytoskeleton</keyword>
<evidence type="ECO:0000256" key="9">
    <source>
        <dbReference type="PIRSR" id="PIRSR000933-51"/>
    </source>
</evidence>
<feature type="compositionally biased region" description="Polar residues" evidence="11">
    <location>
        <begin position="1896"/>
        <end position="1905"/>
    </location>
</feature>
<dbReference type="CDD" id="cd06696">
    <property type="entry name" value="PDZ4_PTPN13-like"/>
    <property type="match status" value="1"/>
</dbReference>
<feature type="region of interest" description="Disordered" evidence="11">
    <location>
        <begin position="458"/>
        <end position="499"/>
    </location>
</feature>
<dbReference type="Pfam" id="PF09380">
    <property type="entry name" value="FERM_C"/>
    <property type="match status" value="1"/>
</dbReference>
<dbReference type="Gene3D" id="2.30.29.30">
    <property type="entry name" value="Pleckstrin-homology domain (PH domain)/Phosphotyrosine-binding domain (PTB)"/>
    <property type="match status" value="1"/>
</dbReference>
<feature type="domain" description="Tyrosine-protein phosphatase" evidence="12">
    <location>
        <begin position="2446"/>
        <end position="2700"/>
    </location>
</feature>
<dbReference type="SMART" id="SM00228">
    <property type="entry name" value="PDZ"/>
    <property type="match status" value="6"/>
</dbReference>
<evidence type="ECO:0000256" key="8">
    <source>
        <dbReference type="PIRSR" id="PIRSR000933-50"/>
    </source>
</evidence>
<keyword evidence="10" id="KW-0175">Coiled coil</keyword>
<feature type="region of interest" description="Disordered" evidence="11">
    <location>
        <begin position="1067"/>
        <end position="1117"/>
    </location>
</feature>
<dbReference type="InterPro" id="IPR000387">
    <property type="entry name" value="Tyr_Pase_dom"/>
</dbReference>
<feature type="compositionally biased region" description="Polar residues" evidence="11">
    <location>
        <begin position="1067"/>
        <end position="1086"/>
    </location>
</feature>
<dbReference type="PROSITE" id="PS50106">
    <property type="entry name" value="PDZ"/>
    <property type="match status" value="6"/>
</dbReference>
<evidence type="ECO:0000313" key="17">
    <source>
        <dbReference type="EMBL" id="PWA26662.1"/>
    </source>
</evidence>
<evidence type="ECO:0000313" key="18">
    <source>
        <dbReference type="Proteomes" id="UP000250572"/>
    </source>
</evidence>
<dbReference type="Pfam" id="PF00102">
    <property type="entry name" value="Y_phosphatase"/>
    <property type="match status" value="1"/>
</dbReference>
<evidence type="ECO:0000259" key="15">
    <source>
        <dbReference type="PROSITE" id="PS50106"/>
    </source>
</evidence>
<dbReference type="Gene3D" id="1.10.510.10">
    <property type="entry name" value="Transferase(Phosphotransferase) domain 1"/>
    <property type="match status" value="1"/>
</dbReference>
<feature type="domain" description="FERM" evidence="14">
    <location>
        <begin position="635"/>
        <end position="934"/>
    </location>
</feature>
<evidence type="ECO:0000256" key="2">
    <source>
        <dbReference type="ARBA" id="ARBA00004245"/>
    </source>
</evidence>
<dbReference type="InterPro" id="IPR036034">
    <property type="entry name" value="PDZ_sf"/>
</dbReference>
<dbReference type="SUPFAM" id="SSF101690">
    <property type="entry name" value="PAZ domain"/>
    <property type="match status" value="1"/>
</dbReference>
<comment type="similarity">
    <text evidence="3">Belongs to the protein-tyrosine phosphatase family. Non-receptor class subfamily.</text>
</comment>
<dbReference type="InterPro" id="IPR000242">
    <property type="entry name" value="PTP_cat"/>
</dbReference>
<dbReference type="Pfam" id="PF00595">
    <property type="entry name" value="PDZ"/>
    <property type="match status" value="6"/>
</dbReference>
<dbReference type="InterPro" id="IPR029021">
    <property type="entry name" value="Prot-tyrosine_phosphatase-like"/>
</dbReference>
<dbReference type="SUPFAM" id="SSF54236">
    <property type="entry name" value="Ubiquitin-like"/>
    <property type="match status" value="1"/>
</dbReference>
<dbReference type="InterPro" id="IPR001478">
    <property type="entry name" value="PDZ"/>
</dbReference>
<accession>A0A315VSV5</accession>
<dbReference type="SMART" id="SM00295">
    <property type="entry name" value="B41"/>
    <property type="match status" value="1"/>
</dbReference>
<dbReference type="GO" id="GO:0005634">
    <property type="term" value="C:nucleus"/>
    <property type="evidence" value="ECO:0007669"/>
    <property type="project" value="UniProtKB-SubCell"/>
</dbReference>
<evidence type="ECO:0000256" key="10">
    <source>
        <dbReference type="SAM" id="Coils"/>
    </source>
</evidence>
<feature type="coiled-coil region" evidence="10">
    <location>
        <begin position="537"/>
        <end position="564"/>
    </location>
</feature>
<evidence type="ECO:0000259" key="12">
    <source>
        <dbReference type="PROSITE" id="PS50055"/>
    </source>
</evidence>
<keyword evidence="4" id="KW-0963">Cytoplasm</keyword>
<dbReference type="PROSITE" id="PS51377">
    <property type="entry name" value="KIND"/>
    <property type="match status" value="1"/>
</dbReference>
<keyword evidence="5" id="KW-0677">Repeat</keyword>
<dbReference type="Gene3D" id="1.20.80.10">
    <property type="match status" value="1"/>
</dbReference>
<proteinExistence type="inferred from homology"/>
<dbReference type="SUPFAM" id="SSF50156">
    <property type="entry name" value="PDZ domain-like"/>
    <property type="match status" value="6"/>
</dbReference>
<dbReference type="InterPro" id="IPR029071">
    <property type="entry name" value="Ubiquitin-like_domsf"/>
</dbReference>
<dbReference type="Gene3D" id="2.30.42.10">
    <property type="match status" value="6"/>
</dbReference>
<dbReference type="InterPro" id="IPR018979">
    <property type="entry name" value="FERM_N"/>
</dbReference>
<dbReference type="GO" id="GO:0004725">
    <property type="term" value="F:protein tyrosine phosphatase activity"/>
    <property type="evidence" value="ECO:0007669"/>
    <property type="project" value="InterPro"/>
</dbReference>
<dbReference type="CDD" id="cd13187">
    <property type="entry name" value="FERM_C_PTPH13"/>
    <property type="match status" value="1"/>
</dbReference>
<evidence type="ECO:0000256" key="1">
    <source>
        <dbReference type="ARBA" id="ARBA00004123"/>
    </source>
</evidence>
<feature type="region of interest" description="Disordered" evidence="11">
    <location>
        <begin position="1589"/>
        <end position="1627"/>
    </location>
</feature>
<keyword evidence="18" id="KW-1185">Reference proteome</keyword>
<feature type="binding site" evidence="9">
    <location>
        <position position="2611"/>
    </location>
    <ligand>
        <name>substrate</name>
    </ligand>
</feature>
<dbReference type="InterPro" id="IPR012153">
    <property type="entry name" value="PTPN13"/>
</dbReference>
<dbReference type="InterPro" id="IPR011993">
    <property type="entry name" value="PH-like_dom_sf"/>
</dbReference>
<feature type="domain" description="PDZ" evidence="15">
    <location>
        <begin position="1162"/>
        <end position="1248"/>
    </location>
</feature>
<feature type="compositionally biased region" description="Polar residues" evidence="11">
    <location>
        <begin position="1589"/>
        <end position="1611"/>
    </location>
</feature>
<evidence type="ECO:0000256" key="11">
    <source>
        <dbReference type="SAM" id="MobiDB-lite"/>
    </source>
</evidence>
<comment type="caution">
    <text evidence="17">The sequence shown here is derived from an EMBL/GenBank/DDBJ whole genome shotgun (WGS) entry which is preliminary data.</text>
</comment>
<dbReference type="CDD" id="cd06695">
    <property type="entry name" value="PDZ3_PTPN13_FRMPD2-like"/>
    <property type="match status" value="1"/>
</dbReference>
<name>A0A315VSV5_GAMAF</name>
<dbReference type="PIRSF" id="PIRSF000933">
    <property type="entry name" value="Tyr-Ptase_nr13"/>
    <property type="match status" value="1"/>
</dbReference>
<feature type="compositionally biased region" description="Polar residues" evidence="11">
    <location>
        <begin position="1789"/>
        <end position="1808"/>
    </location>
</feature>
<feature type="domain" description="PDZ" evidence="15">
    <location>
        <begin position="1472"/>
        <end position="1547"/>
    </location>
</feature>
<dbReference type="CDD" id="cd06792">
    <property type="entry name" value="PDZ2-PTPN13_FRMPD2-like"/>
    <property type="match status" value="1"/>
</dbReference>
<dbReference type="Pfam" id="PF09379">
    <property type="entry name" value="FERM_N"/>
    <property type="match status" value="1"/>
</dbReference>
<dbReference type="PRINTS" id="PR00700">
    <property type="entry name" value="PRTYPHPHTASE"/>
</dbReference>
<dbReference type="InterPro" id="IPR000299">
    <property type="entry name" value="FERM_domain"/>
</dbReference>
<evidence type="ECO:0000256" key="4">
    <source>
        <dbReference type="ARBA" id="ARBA00022490"/>
    </source>
</evidence>
<dbReference type="PROSITE" id="PS50055">
    <property type="entry name" value="TYR_PHOSPHATASE_PTP"/>
    <property type="match status" value="1"/>
</dbReference>
<feature type="binding site" evidence="9">
    <location>
        <begin position="2641"/>
        <end position="2647"/>
    </location>
    <ligand>
        <name>substrate</name>
    </ligand>
</feature>
<feature type="compositionally biased region" description="Basic and acidic residues" evidence="11">
    <location>
        <begin position="1612"/>
        <end position="1627"/>
    </location>
</feature>
<dbReference type="PANTHER" id="PTHR46900:SF1">
    <property type="entry name" value="TYROSINE-PROTEIN PHOSPHATASE NON-RECEPTOR TYPE 13"/>
    <property type="match status" value="1"/>
</dbReference>